<name>A0A7X0VW39_9BACL</name>
<evidence type="ECO:0000256" key="2">
    <source>
        <dbReference type="ARBA" id="ARBA00023125"/>
    </source>
</evidence>
<dbReference type="PRINTS" id="PR00032">
    <property type="entry name" value="HTHARAC"/>
</dbReference>
<dbReference type="PANTHER" id="PTHR46796">
    <property type="entry name" value="HTH-TYPE TRANSCRIPTIONAL ACTIVATOR RHAS-RELATED"/>
    <property type="match status" value="1"/>
</dbReference>
<organism evidence="5 6">
    <name type="scientific">Cohnella zeiphila</name>
    <dbReference type="NCBI Taxonomy" id="2761120"/>
    <lineage>
        <taxon>Bacteria</taxon>
        <taxon>Bacillati</taxon>
        <taxon>Bacillota</taxon>
        <taxon>Bacilli</taxon>
        <taxon>Bacillales</taxon>
        <taxon>Paenibacillaceae</taxon>
        <taxon>Cohnella</taxon>
    </lineage>
</organism>
<dbReference type="InterPro" id="IPR003313">
    <property type="entry name" value="AraC-bd"/>
</dbReference>
<dbReference type="InterPro" id="IPR037923">
    <property type="entry name" value="HTH-like"/>
</dbReference>
<dbReference type="SUPFAM" id="SSF46689">
    <property type="entry name" value="Homeodomain-like"/>
    <property type="match status" value="2"/>
</dbReference>
<keyword evidence="2" id="KW-0238">DNA-binding</keyword>
<dbReference type="Proteomes" id="UP000564644">
    <property type="component" value="Unassembled WGS sequence"/>
</dbReference>
<dbReference type="Pfam" id="PF12833">
    <property type="entry name" value="HTH_18"/>
    <property type="match status" value="1"/>
</dbReference>
<comment type="caution">
    <text evidence="5">The sequence shown here is derived from an EMBL/GenBank/DDBJ whole genome shotgun (WGS) entry which is preliminary data.</text>
</comment>
<evidence type="ECO:0000259" key="4">
    <source>
        <dbReference type="PROSITE" id="PS01124"/>
    </source>
</evidence>
<evidence type="ECO:0000313" key="5">
    <source>
        <dbReference type="EMBL" id="MBB6732561.1"/>
    </source>
</evidence>
<accession>A0A7X0VW39</accession>
<dbReference type="InterPro" id="IPR018060">
    <property type="entry name" value="HTH_AraC"/>
</dbReference>
<dbReference type="GO" id="GO:0003700">
    <property type="term" value="F:DNA-binding transcription factor activity"/>
    <property type="evidence" value="ECO:0007669"/>
    <property type="project" value="InterPro"/>
</dbReference>
<dbReference type="PROSITE" id="PS01124">
    <property type="entry name" value="HTH_ARAC_FAMILY_2"/>
    <property type="match status" value="1"/>
</dbReference>
<dbReference type="GO" id="GO:0043565">
    <property type="term" value="F:sequence-specific DNA binding"/>
    <property type="evidence" value="ECO:0007669"/>
    <property type="project" value="InterPro"/>
</dbReference>
<dbReference type="InterPro" id="IPR050204">
    <property type="entry name" value="AraC_XylS_family_regulators"/>
</dbReference>
<dbReference type="Gene3D" id="2.60.120.10">
    <property type="entry name" value="Jelly Rolls"/>
    <property type="match status" value="1"/>
</dbReference>
<keyword evidence="1" id="KW-0805">Transcription regulation</keyword>
<keyword evidence="3" id="KW-0804">Transcription</keyword>
<reference evidence="5 6" key="1">
    <citation type="submission" date="2020-08" db="EMBL/GenBank/DDBJ databases">
        <title>Cohnella phylogeny.</title>
        <authorList>
            <person name="Dunlap C."/>
        </authorList>
    </citation>
    <scope>NUCLEOTIDE SEQUENCE [LARGE SCALE GENOMIC DNA]</scope>
    <source>
        <strain evidence="5 6">CBP 2801</strain>
    </source>
</reference>
<feature type="domain" description="HTH araC/xylS-type" evidence="4">
    <location>
        <begin position="179"/>
        <end position="277"/>
    </location>
</feature>
<sequence>MLEMFSFEASVPLHLFEYRLKRERTEEHWHSFYEIGYCAEGSGRFRIGEAETAVGPGSVLLFPPYEPHIGEGDEDRACRWYFAYFDERLLPADERKLLRAFVRPGVWNERQLRAAAPDFPALGDWFAAMLNEYEAKRPLYGTVLRARMLELVARLHRAEESRHSREEWSGRMKALERLRPALDHVAASFREPLELADAAERAGLSASRFRHLFIEGTGKRFKEYLTFVRIQEAKRLLATGDGTVTEISLACGFQSAAPFYRSFRQLVGVHPLEYRRRHSGRE</sequence>
<keyword evidence="6" id="KW-1185">Reference proteome</keyword>
<evidence type="ECO:0000256" key="1">
    <source>
        <dbReference type="ARBA" id="ARBA00023015"/>
    </source>
</evidence>
<protein>
    <submittedName>
        <fullName evidence="5">AraC family transcriptional regulator</fullName>
    </submittedName>
</protein>
<proteinExistence type="predicted"/>
<dbReference type="SMART" id="SM00342">
    <property type="entry name" value="HTH_ARAC"/>
    <property type="match status" value="1"/>
</dbReference>
<dbReference type="RefSeq" id="WP_185130220.1">
    <property type="nucleotide sequence ID" value="NZ_JACJVO010000020.1"/>
</dbReference>
<gene>
    <name evidence="5" type="ORF">H7C18_16690</name>
</gene>
<dbReference type="InterPro" id="IPR014710">
    <property type="entry name" value="RmlC-like_jellyroll"/>
</dbReference>
<dbReference type="InterPro" id="IPR009057">
    <property type="entry name" value="Homeodomain-like_sf"/>
</dbReference>
<dbReference type="Gene3D" id="1.10.10.60">
    <property type="entry name" value="Homeodomain-like"/>
    <property type="match status" value="1"/>
</dbReference>
<evidence type="ECO:0000256" key="3">
    <source>
        <dbReference type="ARBA" id="ARBA00023163"/>
    </source>
</evidence>
<dbReference type="Pfam" id="PF02311">
    <property type="entry name" value="AraC_binding"/>
    <property type="match status" value="1"/>
</dbReference>
<evidence type="ECO:0000313" key="6">
    <source>
        <dbReference type="Proteomes" id="UP000564644"/>
    </source>
</evidence>
<dbReference type="SUPFAM" id="SSF51215">
    <property type="entry name" value="Regulatory protein AraC"/>
    <property type="match status" value="1"/>
</dbReference>
<dbReference type="EMBL" id="JACJVO010000020">
    <property type="protein sequence ID" value="MBB6732561.1"/>
    <property type="molecule type" value="Genomic_DNA"/>
</dbReference>
<dbReference type="AlphaFoldDB" id="A0A7X0VW39"/>
<dbReference type="InterPro" id="IPR020449">
    <property type="entry name" value="Tscrpt_reg_AraC-type_HTH"/>
</dbReference>